<evidence type="ECO:0000256" key="2">
    <source>
        <dbReference type="ARBA" id="ARBA00022448"/>
    </source>
</evidence>
<dbReference type="AlphaFoldDB" id="A0A1F6D8K4"/>
<dbReference type="Gene3D" id="1.20.1420.30">
    <property type="entry name" value="NCX, central ion-binding region"/>
    <property type="match status" value="1"/>
</dbReference>
<dbReference type="GO" id="GO:0012505">
    <property type="term" value="C:endomembrane system"/>
    <property type="evidence" value="ECO:0007669"/>
    <property type="project" value="UniProtKB-SubCell"/>
</dbReference>
<evidence type="ECO:0000256" key="3">
    <source>
        <dbReference type="ARBA" id="ARBA00022568"/>
    </source>
</evidence>
<comment type="similarity">
    <text evidence="9">Belongs to the Ca(2+):cation antiporter (CaCA) (TC 2.A.19) family.</text>
</comment>
<accession>A0A1F6D8K4</accession>
<keyword evidence="2 9" id="KW-0813">Transport</keyword>
<dbReference type="InterPro" id="IPR004713">
    <property type="entry name" value="CaH_exchang"/>
</dbReference>
<dbReference type="GO" id="GO:0016020">
    <property type="term" value="C:membrane"/>
    <property type="evidence" value="ECO:0007669"/>
    <property type="project" value="InterPro"/>
</dbReference>
<dbReference type="EMBL" id="MFLA01000047">
    <property type="protein sequence ID" value="OGG57705.1"/>
    <property type="molecule type" value="Genomic_DNA"/>
</dbReference>
<keyword evidence="3 9" id="KW-0109">Calcium transport</keyword>
<evidence type="ECO:0000256" key="9">
    <source>
        <dbReference type="RuleBase" id="RU365028"/>
    </source>
</evidence>
<comment type="caution">
    <text evidence="9">Lacks conserved residue(s) required for the propagation of feature annotation.</text>
</comment>
<feature type="transmembrane region" description="Helical" evidence="9">
    <location>
        <begin position="265"/>
        <end position="292"/>
    </location>
</feature>
<dbReference type="PANTHER" id="PTHR31503:SF22">
    <property type="entry name" value="VACUOLAR CALCIUM ION TRANSPORTER"/>
    <property type="match status" value="1"/>
</dbReference>
<protein>
    <recommendedName>
        <fullName evidence="9">Ca(2+)/H(+) antiporter</fullName>
    </recommendedName>
</protein>
<dbReference type="InterPro" id="IPR004798">
    <property type="entry name" value="CAX-like"/>
</dbReference>
<evidence type="ECO:0000259" key="10">
    <source>
        <dbReference type="Pfam" id="PF01699"/>
    </source>
</evidence>
<proteinExistence type="inferred from homology"/>
<dbReference type="Pfam" id="PF01699">
    <property type="entry name" value="Na_Ca_ex"/>
    <property type="match status" value="2"/>
</dbReference>
<feature type="transmembrane region" description="Helical" evidence="9">
    <location>
        <begin position="298"/>
        <end position="319"/>
    </location>
</feature>
<name>A0A1F6D8K4_9BACT</name>
<feature type="transmembrane region" description="Helical" evidence="9">
    <location>
        <begin position="124"/>
        <end position="147"/>
    </location>
</feature>
<evidence type="ECO:0000256" key="5">
    <source>
        <dbReference type="ARBA" id="ARBA00022837"/>
    </source>
</evidence>
<evidence type="ECO:0000256" key="8">
    <source>
        <dbReference type="ARBA" id="ARBA00023136"/>
    </source>
</evidence>
<keyword evidence="5 9" id="KW-0106">Calcium</keyword>
<keyword evidence="8 9" id="KW-0472">Membrane</keyword>
<dbReference type="NCBIfam" id="TIGR00378">
    <property type="entry name" value="cax"/>
    <property type="match status" value="1"/>
</dbReference>
<evidence type="ECO:0000256" key="4">
    <source>
        <dbReference type="ARBA" id="ARBA00022692"/>
    </source>
</evidence>
<feature type="transmembrane region" description="Helical" evidence="9">
    <location>
        <begin position="65"/>
        <end position="89"/>
    </location>
</feature>
<dbReference type="InterPro" id="IPR004837">
    <property type="entry name" value="NaCa_Exmemb"/>
</dbReference>
<dbReference type="GO" id="GO:0006874">
    <property type="term" value="P:intracellular calcium ion homeostasis"/>
    <property type="evidence" value="ECO:0007669"/>
    <property type="project" value="TreeGrafter"/>
</dbReference>
<dbReference type="InterPro" id="IPR044880">
    <property type="entry name" value="NCX_ion-bd_dom_sf"/>
</dbReference>
<feature type="domain" description="Sodium/calcium exchanger membrane region" evidence="10">
    <location>
        <begin position="26"/>
        <end position="179"/>
    </location>
</feature>
<evidence type="ECO:0000256" key="7">
    <source>
        <dbReference type="ARBA" id="ARBA00023065"/>
    </source>
</evidence>
<keyword evidence="4 9" id="KW-0812">Transmembrane</keyword>
<comment type="caution">
    <text evidence="11">The sequence shown here is derived from an EMBL/GenBank/DDBJ whole genome shotgun (WGS) entry which is preliminary data.</text>
</comment>
<feature type="transmembrane region" description="Helical" evidence="9">
    <location>
        <begin position="159"/>
        <end position="179"/>
    </location>
</feature>
<sequence>MNKIFLGLLIFVPLALAARFLHASPVVIFFLAALAIVPLAKYIGESTEHLATHTSPAFGGFLNATFGNATELIIALFALNAGLIAVVQASLTGSIIANLLLVGGMAMFFGGWKRDKQNFNRTGILATSITLLLSVVALVIPAIFLQTAPGVSQATIEDLSIVVSIAMIFSYLASIYFALRTHKHLYYEEESTKPHWTVRRSVIVLLGATAIVAWMSEILVGAIEPLIVTLGWTELFIGVIVVAIIGNAAEHASAITVAMKNRMDLALQICMGSAAQIAMFVAPLLVLLSLLFKEQMSLVFNMFEVVAVVLSIFIANLATQDGESNWLEGLQLLVAYFIIAVAFFLHP</sequence>
<evidence type="ECO:0000313" key="12">
    <source>
        <dbReference type="Proteomes" id="UP000176377"/>
    </source>
</evidence>
<keyword evidence="7 9" id="KW-0406">Ion transport</keyword>
<dbReference type="Proteomes" id="UP000176377">
    <property type="component" value="Unassembled WGS sequence"/>
</dbReference>
<comment type="subcellular location">
    <subcellularLocation>
        <location evidence="1">Endomembrane system</location>
        <topology evidence="1">Multi-pass membrane protein</topology>
    </subcellularLocation>
</comment>
<reference evidence="11 12" key="1">
    <citation type="journal article" date="2016" name="Nat. Commun.">
        <title>Thousands of microbial genomes shed light on interconnected biogeochemical processes in an aquifer system.</title>
        <authorList>
            <person name="Anantharaman K."/>
            <person name="Brown C.T."/>
            <person name="Hug L.A."/>
            <person name="Sharon I."/>
            <person name="Castelle C.J."/>
            <person name="Probst A.J."/>
            <person name="Thomas B.C."/>
            <person name="Singh A."/>
            <person name="Wilkins M.J."/>
            <person name="Karaoz U."/>
            <person name="Brodie E.L."/>
            <person name="Williams K.H."/>
            <person name="Hubbard S.S."/>
            <person name="Banfield J.F."/>
        </authorList>
    </citation>
    <scope>NUCLEOTIDE SEQUENCE [LARGE SCALE GENOMIC DNA]</scope>
</reference>
<organism evidence="11 12">
    <name type="scientific">Candidatus Kaiserbacteria bacterium RIFCSPHIGHO2_01_FULL_56_24</name>
    <dbReference type="NCBI Taxonomy" id="1798487"/>
    <lineage>
        <taxon>Bacteria</taxon>
        <taxon>Candidatus Kaiseribacteriota</taxon>
    </lineage>
</organism>
<keyword evidence="6 9" id="KW-1133">Transmembrane helix</keyword>
<dbReference type="PANTHER" id="PTHR31503">
    <property type="entry name" value="VACUOLAR CALCIUM ION TRANSPORTER"/>
    <property type="match status" value="1"/>
</dbReference>
<feature type="transmembrane region" description="Helical" evidence="9">
    <location>
        <begin position="235"/>
        <end position="258"/>
    </location>
</feature>
<gene>
    <name evidence="11" type="ORF">A2765_06230</name>
</gene>
<evidence type="ECO:0000313" key="11">
    <source>
        <dbReference type="EMBL" id="OGG57705.1"/>
    </source>
</evidence>
<feature type="transmembrane region" description="Helical" evidence="9">
    <location>
        <begin position="326"/>
        <end position="345"/>
    </location>
</feature>
<evidence type="ECO:0000256" key="6">
    <source>
        <dbReference type="ARBA" id="ARBA00022989"/>
    </source>
</evidence>
<comment type="function">
    <text evidence="9">Ca(+)/H(+) antiporter that extrudes calcium in exchange for external protons.</text>
</comment>
<feature type="domain" description="Sodium/calcium exchanger membrane region" evidence="10">
    <location>
        <begin position="201"/>
        <end position="344"/>
    </location>
</feature>
<dbReference type="GO" id="GO:0015369">
    <property type="term" value="F:calcium:proton antiporter activity"/>
    <property type="evidence" value="ECO:0007669"/>
    <property type="project" value="UniProtKB-UniRule"/>
</dbReference>
<keyword evidence="9" id="KW-0050">Antiport</keyword>
<feature type="transmembrane region" description="Helical" evidence="9">
    <location>
        <begin position="95"/>
        <end position="112"/>
    </location>
</feature>
<evidence type="ECO:0000256" key="1">
    <source>
        <dbReference type="ARBA" id="ARBA00004127"/>
    </source>
</evidence>
<feature type="transmembrane region" description="Helical" evidence="9">
    <location>
        <begin position="200"/>
        <end position="223"/>
    </location>
</feature>